<reference evidence="8" key="1">
    <citation type="submission" date="2013-09" db="EMBL/GenBank/DDBJ databases">
        <title>Draft Genome Sequence of five Lactobacillus helveticus strains CIRM-BIA 101T, 103, 104, 951 and 953 isolated from milk product.</title>
        <authorList>
            <person name="Valence F."/>
            <person name="Chuat V."/>
            <person name="Ma L."/>
            <person name="Creno S."/>
            <person name="Falentin H."/>
            <person name="Lortal S."/>
            <person name="Bizet C."/>
            <person name="Clermont D."/>
            <person name="Loux V."/>
            <person name="Bouchier C."/>
            <person name="Cousin S."/>
        </authorList>
    </citation>
    <scope>NUCLEOTIDE SEQUENCE [LARGE SCALE GENOMIC DNA]</scope>
    <source>
        <strain evidence="8">CIRM-BIA 104</strain>
    </source>
</reference>
<dbReference type="InterPro" id="IPR011701">
    <property type="entry name" value="MFS"/>
</dbReference>
<dbReference type="InterPro" id="IPR020846">
    <property type="entry name" value="MFS_dom"/>
</dbReference>
<dbReference type="HOGENOM" id="CLU_2523338_0_0_9"/>
<dbReference type="Pfam" id="PF07690">
    <property type="entry name" value="MFS_1"/>
    <property type="match status" value="1"/>
</dbReference>
<evidence type="ECO:0000256" key="3">
    <source>
        <dbReference type="ARBA" id="ARBA00022692"/>
    </source>
</evidence>
<dbReference type="Proteomes" id="UP000017247">
    <property type="component" value="Unassembled WGS sequence"/>
</dbReference>
<dbReference type="AlphaFoldDB" id="U6FB32"/>
<dbReference type="PANTHER" id="PTHR23501">
    <property type="entry name" value="MAJOR FACILITATOR SUPERFAMILY"/>
    <property type="match status" value="1"/>
</dbReference>
<protein>
    <submittedName>
        <fullName evidence="8">EmrB/QacA family drug resistance transporter</fullName>
    </submittedName>
</protein>
<evidence type="ECO:0000259" key="7">
    <source>
        <dbReference type="PROSITE" id="PS50850"/>
    </source>
</evidence>
<accession>U6FB32</accession>
<evidence type="ECO:0000313" key="8">
    <source>
        <dbReference type="EMBL" id="CDI61423.1"/>
    </source>
</evidence>
<dbReference type="GO" id="GO:0005886">
    <property type="term" value="C:plasma membrane"/>
    <property type="evidence" value="ECO:0007669"/>
    <property type="project" value="UniProtKB-SubCell"/>
</dbReference>
<comment type="caution">
    <text evidence="8">The sequence shown here is derived from an EMBL/GenBank/DDBJ whole genome shotgun (WGS) entry which is preliminary data.</text>
</comment>
<dbReference type="InterPro" id="IPR036259">
    <property type="entry name" value="MFS_trans_sf"/>
</dbReference>
<dbReference type="Gene3D" id="1.20.1250.20">
    <property type="entry name" value="MFS general substrate transporter like domains"/>
    <property type="match status" value="1"/>
</dbReference>
<keyword evidence="5 6" id="KW-0472">Membrane</keyword>
<evidence type="ECO:0000256" key="5">
    <source>
        <dbReference type="ARBA" id="ARBA00023136"/>
    </source>
</evidence>
<dbReference type="PROSITE" id="PS50850">
    <property type="entry name" value="MFS"/>
    <property type="match status" value="1"/>
</dbReference>
<evidence type="ECO:0000256" key="2">
    <source>
        <dbReference type="ARBA" id="ARBA00022448"/>
    </source>
</evidence>
<name>U6FB32_LACHE</name>
<sequence>MALTASWNGAAILGPLVGGWLIDAFSWHWVFYINIPIGLIALIICLIYYKPVTSEKNTSLRYSWCWFVSYWLAFILDGCSISWLNC</sequence>
<proteinExistence type="predicted"/>
<feature type="domain" description="Major facilitator superfamily (MFS) profile" evidence="7">
    <location>
        <begin position="1"/>
        <end position="86"/>
    </location>
</feature>
<evidence type="ECO:0000256" key="4">
    <source>
        <dbReference type="ARBA" id="ARBA00022989"/>
    </source>
</evidence>
<feature type="transmembrane region" description="Helical" evidence="6">
    <location>
        <begin position="29"/>
        <end position="49"/>
    </location>
</feature>
<evidence type="ECO:0000256" key="1">
    <source>
        <dbReference type="ARBA" id="ARBA00004651"/>
    </source>
</evidence>
<dbReference type="SUPFAM" id="SSF103473">
    <property type="entry name" value="MFS general substrate transporter"/>
    <property type="match status" value="1"/>
</dbReference>
<comment type="subcellular location">
    <subcellularLocation>
        <location evidence="1">Cell membrane</location>
        <topology evidence="1">Multi-pass membrane protein</topology>
    </subcellularLocation>
</comment>
<dbReference type="PANTHER" id="PTHR23501:SF191">
    <property type="entry name" value="VACUOLAR BASIC AMINO ACID TRANSPORTER 4"/>
    <property type="match status" value="1"/>
</dbReference>
<keyword evidence="4 6" id="KW-1133">Transmembrane helix</keyword>
<evidence type="ECO:0000256" key="6">
    <source>
        <dbReference type="SAM" id="Phobius"/>
    </source>
</evidence>
<dbReference type="GO" id="GO:0022857">
    <property type="term" value="F:transmembrane transporter activity"/>
    <property type="evidence" value="ECO:0007669"/>
    <property type="project" value="InterPro"/>
</dbReference>
<organism evidence="8">
    <name type="scientific">Lactobacillus helveticus CIRM-BIA 104</name>
    <dbReference type="NCBI Taxonomy" id="1226333"/>
    <lineage>
        <taxon>Bacteria</taxon>
        <taxon>Bacillati</taxon>
        <taxon>Bacillota</taxon>
        <taxon>Bacilli</taxon>
        <taxon>Lactobacillales</taxon>
        <taxon>Lactobacillaceae</taxon>
        <taxon>Lactobacillus</taxon>
    </lineage>
</organism>
<gene>
    <name evidence="8" type="ORF">LHCIRMBIA104_00897</name>
</gene>
<keyword evidence="2" id="KW-0813">Transport</keyword>
<feature type="transmembrane region" description="Helical" evidence="6">
    <location>
        <begin position="61"/>
        <end position="84"/>
    </location>
</feature>
<keyword evidence="3 6" id="KW-0812">Transmembrane</keyword>
<dbReference type="EMBL" id="CBUL010000208">
    <property type="protein sequence ID" value="CDI61423.1"/>
    <property type="molecule type" value="Genomic_DNA"/>
</dbReference>